<evidence type="ECO:0000313" key="2">
    <source>
        <dbReference type="Proteomes" id="UP000018144"/>
    </source>
</evidence>
<reference evidence="1 2" key="1">
    <citation type="journal article" date="2013" name="PLoS Genet.">
        <title>The genome and development-dependent transcriptomes of Pyronema confluens: a window into fungal evolution.</title>
        <authorList>
            <person name="Traeger S."/>
            <person name="Altegoer F."/>
            <person name="Freitag M."/>
            <person name="Gabaldon T."/>
            <person name="Kempken F."/>
            <person name="Kumar A."/>
            <person name="Marcet-Houben M."/>
            <person name="Poggeler S."/>
            <person name="Stajich J.E."/>
            <person name="Nowrousian M."/>
        </authorList>
    </citation>
    <scope>NUCLEOTIDE SEQUENCE [LARGE SCALE GENOMIC DNA]</scope>
    <source>
        <strain evidence="2">CBS 100304</strain>
        <tissue evidence="1">Vegetative mycelium</tissue>
    </source>
</reference>
<gene>
    <name evidence="1" type="ORF">PCON_10868</name>
</gene>
<keyword evidence="2" id="KW-1185">Reference proteome</keyword>
<evidence type="ECO:0000313" key="1">
    <source>
        <dbReference type="EMBL" id="CCX31519.1"/>
    </source>
</evidence>
<dbReference type="Proteomes" id="UP000018144">
    <property type="component" value="Unassembled WGS sequence"/>
</dbReference>
<accession>U4LHB9</accession>
<sequence>MQVPRQRCLQ</sequence>
<name>U4LHB9_PYROM</name>
<proteinExistence type="predicted"/>
<dbReference type="EMBL" id="HF935604">
    <property type="protein sequence ID" value="CCX31519.1"/>
    <property type="molecule type" value="Genomic_DNA"/>
</dbReference>
<organism evidence="1 2">
    <name type="scientific">Pyronema omphalodes (strain CBS 100304)</name>
    <name type="common">Pyronema confluens</name>
    <dbReference type="NCBI Taxonomy" id="1076935"/>
    <lineage>
        <taxon>Eukaryota</taxon>
        <taxon>Fungi</taxon>
        <taxon>Dikarya</taxon>
        <taxon>Ascomycota</taxon>
        <taxon>Pezizomycotina</taxon>
        <taxon>Pezizomycetes</taxon>
        <taxon>Pezizales</taxon>
        <taxon>Pyronemataceae</taxon>
        <taxon>Pyronema</taxon>
    </lineage>
</organism>
<protein>
    <submittedName>
        <fullName evidence="1">Uncharacterized protein</fullName>
    </submittedName>
</protein>